<evidence type="ECO:0000313" key="3">
    <source>
        <dbReference type="EMBL" id="KAK1333976.1"/>
    </source>
</evidence>
<dbReference type="Gene3D" id="1.10.533.10">
    <property type="entry name" value="Death Domain, Fas"/>
    <property type="match status" value="1"/>
</dbReference>
<feature type="region of interest" description="Disordered" evidence="2">
    <location>
        <begin position="669"/>
        <end position="723"/>
    </location>
</feature>
<dbReference type="GO" id="GO:0005737">
    <property type="term" value="C:cytoplasm"/>
    <property type="evidence" value="ECO:0007669"/>
    <property type="project" value="TreeGrafter"/>
</dbReference>
<dbReference type="Proteomes" id="UP001177744">
    <property type="component" value="Unassembled WGS sequence"/>
</dbReference>
<dbReference type="SUPFAM" id="SSF47986">
    <property type="entry name" value="DEATH domain"/>
    <property type="match status" value="2"/>
</dbReference>
<feature type="region of interest" description="Disordered" evidence="2">
    <location>
        <begin position="608"/>
        <end position="656"/>
    </location>
</feature>
<dbReference type="AlphaFoldDB" id="A0AA40LHN7"/>
<evidence type="ECO:0000313" key="4">
    <source>
        <dbReference type="Proteomes" id="UP001177744"/>
    </source>
</evidence>
<reference evidence="3" key="1">
    <citation type="submission" date="2023-06" db="EMBL/GenBank/DDBJ databases">
        <title>Reference genome for the Northern bat (Eptesicus nilssonii), a most northern bat species.</title>
        <authorList>
            <person name="Laine V.N."/>
            <person name="Pulliainen A.T."/>
            <person name="Lilley T.M."/>
        </authorList>
    </citation>
    <scope>NUCLEOTIDE SEQUENCE</scope>
    <source>
        <strain evidence="3">BLF_Eptnil</strain>
        <tissue evidence="3">Kidney</tissue>
    </source>
</reference>
<protein>
    <recommendedName>
        <fullName evidence="5">Caspase recruitment domain-containing protein 9</fullName>
    </recommendedName>
</protein>
<gene>
    <name evidence="3" type="ORF">QTO34_004974</name>
</gene>
<feature type="compositionally biased region" description="Low complexity" evidence="2">
    <location>
        <begin position="669"/>
        <end position="688"/>
    </location>
</feature>
<organism evidence="3 4">
    <name type="scientific">Cnephaeus nilssonii</name>
    <name type="common">Northern bat</name>
    <name type="synonym">Eptesicus nilssonii</name>
    <dbReference type="NCBI Taxonomy" id="3371016"/>
    <lineage>
        <taxon>Eukaryota</taxon>
        <taxon>Metazoa</taxon>
        <taxon>Chordata</taxon>
        <taxon>Craniata</taxon>
        <taxon>Vertebrata</taxon>
        <taxon>Euteleostomi</taxon>
        <taxon>Mammalia</taxon>
        <taxon>Eutheria</taxon>
        <taxon>Laurasiatheria</taxon>
        <taxon>Chiroptera</taxon>
        <taxon>Yangochiroptera</taxon>
        <taxon>Vespertilionidae</taxon>
        <taxon>Cnephaeus</taxon>
    </lineage>
</organism>
<keyword evidence="1" id="KW-0175">Coiled coil</keyword>
<dbReference type="GO" id="GO:0050700">
    <property type="term" value="F:CARD domain binding"/>
    <property type="evidence" value="ECO:0007669"/>
    <property type="project" value="TreeGrafter"/>
</dbReference>
<dbReference type="PANTHER" id="PTHR14559">
    <property type="entry name" value="CASPASE RECRUITMENT DOMAIN FAMILY"/>
    <property type="match status" value="1"/>
</dbReference>
<feature type="region of interest" description="Disordered" evidence="2">
    <location>
        <begin position="554"/>
        <end position="573"/>
    </location>
</feature>
<keyword evidence="4" id="KW-1185">Reference proteome</keyword>
<evidence type="ECO:0000256" key="2">
    <source>
        <dbReference type="SAM" id="MobiDB-lite"/>
    </source>
</evidence>
<dbReference type="InterPro" id="IPR011029">
    <property type="entry name" value="DEATH-like_dom_sf"/>
</dbReference>
<feature type="region of interest" description="Disordered" evidence="2">
    <location>
        <begin position="394"/>
        <end position="421"/>
    </location>
</feature>
<dbReference type="GO" id="GO:0043123">
    <property type="term" value="P:positive regulation of canonical NF-kappaB signal transduction"/>
    <property type="evidence" value="ECO:0007669"/>
    <property type="project" value="TreeGrafter"/>
</dbReference>
<dbReference type="PANTHER" id="PTHR14559:SF3">
    <property type="entry name" value="CASPASE RECRUITMENT DOMAIN-CONTAINING PROTEIN 9"/>
    <property type="match status" value="1"/>
</dbReference>
<accession>A0AA40LHN7</accession>
<dbReference type="EMBL" id="JAULJE010000015">
    <property type="protein sequence ID" value="KAK1333976.1"/>
    <property type="molecule type" value="Genomic_DNA"/>
</dbReference>
<comment type="caution">
    <text evidence="3">The sequence shown here is derived from an EMBL/GenBank/DDBJ whole genome shotgun (WGS) entry which is preliminary data.</text>
</comment>
<feature type="coiled-coil region" evidence="1">
    <location>
        <begin position="492"/>
        <end position="526"/>
    </location>
</feature>
<feature type="coiled-coil region" evidence="1">
    <location>
        <begin position="220"/>
        <end position="296"/>
    </location>
</feature>
<name>A0AA40LHN7_CNENI</name>
<evidence type="ECO:0000256" key="1">
    <source>
        <dbReference type="SAM" id="Coils"/>
    </source>
</evidence>
<proteinExistence type="predicted"/>
<evidence type="ECO:0008006" key="5">
    <source>
        <dbReference type="Google" id="ProtNLM"/>
    </source>
</evidence>
<sequence>MSDYENEDECWSALEGFRVKLISVIDPSRITPYLRQCKVLNPDDEEQVLSDPNLVIRKRKVGQCPPGPDPPQWPLRPAAPREGWPVAAWEREVPAPRPCPACMAPVGGQCLDPAQDRACGAARAPTPGPCARPAPLPPAPGQQLSVAGVLLDILQRTGHKGYVAFLESLELYYPQLYRKVTGKEPARVFSMIIVEVTKLQKKVQDLTALLSSKDDFIKELRVKDSLLRKHQERVQRLKEEWEACGRELKRCKDENYDLAMRLARQSEEKGAALMRNRDLQLEVDRLKHSLMKAEDDCKVERKHTLKLRHAMEQRPSQELLWELQQEKALLQARVQELEASAQEGKPDQSSPYIQVLEEDWRQALREHEEQASAIFALRKDLRQAEALRARVRQAGGPALSAPRPRAPFLETQGPGSSPHRLPTLPGMGRACGARAVWPAAVSRPQCMEEKEVFELQCQALRKDSKMYKDRIEAILQQLEEVAIERDQAIASREQLHAQYARSLQDKDALRKQARELGEKADELQLQLFQREGQLLAAEGRLKRQQLEMLVLSSDLEDSSPRNSQEVSVPPGRASGHSLCPMCLPGKCQELGRLPAAPLSIRRDLEEDARLSDRGGPADGESPEQSLEAPQRERPSLAPNDAGLSGGEPPEKERRRLKESFENYRRWARGRWAARAGRRPQAPRSPAALSRRKRALRKMQPGPRQGEVDWENTTGSDNTDTEGS</sequence>